<dbReference type="Pfam" id="PF00561">
    <property type="entry name" value="Abhydrolase_1"/>
    <property type="match status" value="1"/>
</dbReference>
<dbReference type="PRINTS" id="PR00412">
    <property type="entry name" value="EPOXHYDRLASE"/>
</dbReference>
<reference evidence="4" key="1">
    <citation type="submission" date="2020-05" db="EMBL/GenBank/DDBJ databases">
        <title>Mycena genomes resolve the evolution of fungal bioluminescence.</title>
        <authorList>
            <person name="Tsai I.J."/>
        </authorList>
    </citation>
    <scope>NUCLEOTIDE SEQUENCE</scope>
    <source>
        <strain evidence="4">CCC161011</strain>
    </source>
</reference>
<evidence type="ECO:0000313" key="5">
    <source>
        <dbReference type="Proteomes" id="UP000620124"/>
    </source>
</evidence>
<comment type="similarity">
    <text evidence="2">Belongs to the AB hydrolase superfamily. Epoxide hydrolase family.</text>
</comment>
<name>A0A8H6YTC6_9AGAR</name>
<sequence length="336" mass="37717">MDPALYKNHVTPRGLKYHYFFSPPDSSGLKPTLVFLHGFPSNAHEWRHQVGFFVEHGYGVLAPDLLGYGGTDKPTDVAAYAKSLMSADIIAIMDKEGIVNTKVYAVGHDWGCGLTSGLANFYPARFAGFAFLAVGYLPPTPDYNFEAFNAGAKALVGYECFGYFYFFGEEGADKIIADHTYKERCTQIDAFLSIVYPHDSKMWLTHIAPRDKFKEWVLSRKVTPPPSYLTQNDLDVHKAELLEGGLAGPLCWYKQCTTGMVAEDDKLVPKENYIIKQPVFFAATLDDHVCRPEIGLFSLKPGCPNLTIKEYHTDHWVQLAAPEQLNKDLLEWIESQ</sequence>
<keyword evidence="5" id="KW-1185">Reference proteome</keyword>
<organism evidence="4 5">
    <name type="scientific">Mycena venus</name>
    <dbReference type="NCBI Taxonomy" id="2733690"/>
    <lineage>
        <taxon>Eukaryota</taxon>
        <taxon>Fungi</taxon>
        <taxon>Dikarya</taxon>
        <taxon>Basidiomycota</taxon>
        <taxon>Agaricomycotina</taxon>
        <taxon>Agaricomycetes</taxon>
        <taxon>Agaricomycetidae</taxon>
        <taxon>Agaricales</taxon>
        <taxon>Marasmiineae</taxon>
        <taxon>Mycenaceae</taxon>
        <taxon>Mycena</taxon>
    </lineage>
</organism>
<dbReference type="GO" id="GO:0016787">
    <property type="term" value="F:hydrolase activity"/>
    <property type="evidence" value="ECO:0007669"/>
    <property type="project" value="UniProtKB-KW"/>
</dbReference>
<proteinExistence type="inferred from homology"/>
<dbReference type="Proteomes" id="UP000620124">
    <property type="component" value="Unassembled WGS sequence"/>
</dbReference>
<dbReference type="AlphaFoldDB" id="A0A8H6YTC6"/>
<accession>A0A8H6YTC6</accession>
<evidence type="ECO:0000256" key="2">
    <source>
        <dbReference type="ARBA" id="ARBA00038334"/>
    </source>
</evidence>
<dbReference type="SUPFAM" id="SSF53474">
    <property type="entry name" value="alpha/beta-Hydrolases"/>
    <property type="match status" value="1"/>
</dbReference>
<gene>
    <name evidence="4" type="ORF">MVEN_00471800</name>
</gene>
<dbReference type="InterPro" id="IPR000073">
    <property type="entry name" value="AB_hydrolase_1"/>
</dbReference>
<dbReference type="OrthoDB" id="408373at2759"/>
<feature type="domain" description="AB hydrolase-1" evidence="3">
    <location>
        <begin position="31"/>
        <end position="143"/>
    </location>
</feature>
<evidence type="ECO:0000256" key="1">
    <source>
        <dbReference type="ARBA" id="ARBA00022801"/>
    </source>
</evidence>
<protein>
    <recommendedName>
        <fullName evidence="3">AB hydrolase-1 domain-containing protein</fullName>
    </recommendedName>
</protein>
<evidence type="ECO:0000313" key="4">
    <source>
        <dbReference type="EMBL" id="KAF7365963.1"/>
    </source>
</evidence>
<dbReference type="PANTHER" id="PTHR43329">
    <property type="entry name" value="EPOXIDE HYDROLASE"/>
    <property type="match status" value="1"/>
</dbReference>
<keyword evidence="1" id="KW-0378">Hydrolase</keyword>
<dbReference type="Gene3D" id="3.40.50.1820">
    <property type="entry name" value="alpha/beta hydrolase"/>
    <property type="match status" value="1"/>
</dbReference>
<comment type="caution">
    <text evidence="4">The sequence shown here is derived from an EMBL/GenBank/DDBJ whole genome shotgun (WGS) entry which is preliminary data.</text>
</comment>
<dbReference type="InterPro" id="IPR000639">
    <property type="entry name" value="Epox_hydrolase-like"/>
</dbReference>
<dbReference type="InterPro" id="IPR029058">
    <property type="entry name" value="AB_hydrolase_fold"/>
</dbReference>
<dbReference type="EMBL" id="JACAZI010000003">
    <property type="protein sequence ID" value="KAF7365963.1"/>
    <property type="molecule type" value="Genomic_DNA"/>
</dbReference>
<evidence type="ECO:0000259" key="3">
    <source>
        <dbReference type="Pfam" id="PF00561"/>
    </source>
</evidence>